<evidence type="ECO:0000313" key="1">
    <source>
        <dbReference type="EMBL" id="RZR73196.1"/>
    </source>
</evidence>
<dbReference type="AlphaFoldDB" id="A0A445MG76"/>
<accession>A0A445MG76</accession>
<gene>
    <name evidence="1" type="ORF">BHM03_00021291</name>
</gene>
<evidence type="ECO:0008006" key="2">
    <source>
        <dbReference type="Google" id="ProtNLM"/>
    </source>
</evidence>
<dbReference type="Proteomes" id="UP000290560">
    <property type="component" value="Unassembled WGS sequence"/>
</dbReference>
<proteinExistence type="predicted"/>
<protein>
    <recommendedName>
        <fullName evidence="2">FAD/NAD(P)-binding domain-containing protein</fullName>
    </recommendedName>
</protein>
<sequence length="126" mass="13480">MGGVAGDGSSRSRVVVVGGGVAGAFLAKPLQFVADVVVIDSYVSLPPPRLLSTLRLLFPGCSVRFYLGDDLLYLGGFSVERCALCGGIDSISRWSSSTSPCATNIDHFISSNYFTRRFRKHMSIPS</sequence>
<name>A0A445MG76_ENSVE</name>
<reference evidence="1" key="1">
    <citation type="journal article" date="2018" name="Data Brief">
        <title>Genome sequence data from 17 accessions of Ensete ventricosum, a staple food crop for millions in Ethiopia.</title>
        <authorList>
            <person name="Yemataw Z."/>
            <person name="Muzemil S."/>
            <person name="Ambachew D."/>
            <person name="Tripathi L."/>
            <person name="Tesfaye K."/>
            <person name="Chala A."/>
            <person name="Farbos A."/>
            <person name="O'Neill P."/>
            <person name="Moore K."/>
            <person name="Grant M."/>
            <person name="Studholme D.J."/>
        </authorList>
    </citation>
    <scope>NUCLEOTIDE SEQUENCE [LARGE SCALE GENOMIC DNA]</scope>
    <source>
        <tissue evidence="1">Leaf</tissue>
    </source>
</reference>
<dbReference type="EMBL" id="KV875849">
    <property type="protein sequence ID" value="RZR73196.1"/>
    <property type="molecule type" value="Genomic_DNA"/>
</dbReference>
<organism evidence="1">
    <name type="scientific">Ensete ventricosum</name>
    <name type="common">Abyssinian banana</name>
    <name type="synonym">Musa ensete</name>
    <dbReference type="NCBI Taxonomy" id="4639"/>
    <lineage>
        <taxon>Eukaryota</taxon>
        <taxon>Viridiplantae</taxon>
        <taxon>Streptophyta</taxon>
        <taxon>Embryophyta</taxon>
        <taxon>Tracheophyta</taxon>
        <taxon>Spermatophyta</taxon>
        <taxon>Magnoliopsida</taxon>
        <taxon>Liliopsida</taxon>
        <taxon>Zingiberales</taxon>
        <taxon>Musaceae</taxon>
        <taxon>Ensete</taxon>
    </lineage>
</organism>